<evidence type="ECO:0000313" key="6">
    <source>
        <dbReference type="Proteomes" id="UP000604825"/>
    </source>
</evidence>
<organism evidence="5 6">
    <name type="scientific">Miscanthus lutarioriparius</name>
    <dbReference type="NCBI Taxonomy" id="422564"/>
    <lineage>
        <taxon>Eukaryota</taxon>
        <taxon>Viridiplantae</taxon>
        <taxon>Streptophyta</taxon>
        <taxon>Embryophyta</taxon>
        <taxon>Tracheophyta</taxon>
        <taxon>Spermatophyta</taxon>
        <taxon>Magnoliopsida</taxon>
        <taxon>Liliopsida</taxon>
        <taxon>Poales</taxon>
        <taxon>Poaceae</taxon>
        <taxon>PACMAD clade</taxon>
        <taxon>Panicoideae</taxon>
        <taxon>Andropogonodae</taxon>
        <taxon>Andropogoneae</taxon>
        <taxon>Saccharinae</taxon>
        <taxon>Miscanthus</taxon>
    </lineage>
</organism>
<keyword evidence="6" id="KW-1185">Reference proteome</keyword>
<dbReference type="InterPro" id="IPR036291">
    <property type="entry name" value="NAD(P)-bd_dom_sf"/>
</dbReference>
<dbReference type="PANTHER" id="PTHR24320">
    <property type="entry name" value="RETINOL DEHYDROGENASE"/>
    <property type="match status" value="1"/>
</dbReference>
<evidence type="ECO:0000313" key="5">
    <source>
        <dbReference type="EMBL" id="CAD6248412.1"/>
    </source>
</evidence>
<keyword evidence="2" id="KW-0560">Oxidoreductase</keyword>
<evidence type="ECO:0000256" key="1">
    <source>
        <dbReference type="ARBA" id="ARBA00006484"/>
    </source>
</evidence>
<dbReference type="PRINTS" id="PR00081">
    <property type="entry name" value="GDHRDH"/>
</dbReference>
<dbReference type="AlphaFoldDB" id="A0A811PLV9"/>
<gene>
    <name evidence="5" type="ORF">NCGR_LOCUS32548</name>
</gene>
<dbReference type="Pfam" id="PF00106">
    <property type="entry name" value="adh_short"/>
    <property type="match status" value="1"/>
</dbReference>
<dbReference type="SUPFAM" id="SSF51735">
    <property type="entry name" value="NAD(P)-binding Rossmann-fold domains"/>
    <property type="match status" value="1"/>
</dbReference>
<dbReference type="InterPro" id="IPR002347">
    <property type="entry name" value="SDR_fam"/>
</dbReference>
<comment type="similarity">
    <text evidence="1 3">Belongs to the short-chain dehydrogenases/reductases (SDR) family.</text>
</comment>
<dbReference type="PANTHER" id="PTHR24320:SF200">
    <property type="entry name" value="DEHYDROGENASE_REDUCTASE SDR FAMILY MEMBER FEY"/>
    <property type="match status" value="1"/>
</dbReference>
<dbReference type="EMBL" id="CAJGYO010000007">
    <property type="protein sequence ID" value="CAD6248412.1"/>
    <property type="molecule type" value="Genomic_DNA"/>
</dbReference>
<feature type="region of interest" description="Disordered" evidence="4">
    <location>
        <begin position="65"/>
        <end position="134"/>
    </location>
</feature>
<reference evidence="5" key="1">
    <citation type="submission" date="2020-10" db="EMBL/GenBank/DDBJ databases">
        <authorList>
            <person name="Han B."/>
            <person name="Lu T."/>
            <person name="Zhao Q."/>
            <person name="Huang X."/>
            <person name="Zhao Y."/>
        </authorList>
    </citation>
    <scope>NUCLEOTIDE SEQUENCE</scope>
</reference>
<comment type="caution">
    <text evidence="5">The sequence shown here is derived from an EMBL/GenBank/DDBJ whole genome shotgun (WGS) entry which is preliminary data.</text>
</comment>
<evidence type="ECO:0000256" key="3">
    <source>
        <dbReference type="RuleBase" id="RU000363"/>
    </source>
</evidence>
<dbReference type="Gene3D" id="3.40.50.720">
    <property type="entry name" value="NAD(P)-binding Rossmann-like Domain"/>
    <property type="match status" value="1"/>
</dbReference>
<evidence type="ECO:0000256" key="4">
    <source>
        <dbReference type="SAM" id="MobiDB-lite"/>
    </source>
</evidence>
<dbReference type="Proteomes" id="UP000604825">
    <property type="component" value="Unassembled WGS sequence"/>
</dbReference>
<dbReference type="PRINTS" id="PR00080">
    <property type="entry name" value="SDRFAMILY"/>
</dbReference>
<protein>
    <submittedName>
        <fullName evidence="5">Uncharacterized protein</fullName>
    </submittedName>
</protein>
<name>A0A811PLV9_9POAL</name>
<dbReference type="OrthoDB" id="191139at2759"/>
<sequence length="495" mass="54029">MDDTTKVRHKGTAGEPCRIRTQRSAQIAISTQTPTLAAALSSNHQSCLLLLPCRPVHRRRQPRLASQRFDSLLPSPSHMAGELRHRRVPSEDEDGDGDEGVVASSQRFDSADGSGKAGTSSSGGAGGEGAEPRREKRDALGWLEWGRGWIAVVGEFLFQRIAASHLANPLELPPLDGVSIVVTGATSGIGLEIARQLALAGAHVVMAVRRPKVAQELIQKWQNENSETGRPLNAEVMELDLLSLDSVVKFADAWNARMAPLHVLINNAGIFAIGEPQRFSKDGHEEHMQVNHLAPALLAMLLIPSLLRGSPSRIINVNSIMHTIGFVDAEDMNLRKHKYKSWLGYSNSKLAQVKFSSMLHKKIPAEAGISVVCASPGIVDTNVARDLPKIVVAAYHLIPYFIFDAQEGCRSALFAASDPQVPEYCEMLKSDDWPVCACINYDCNPMNASEEAHNLETSQLIWEKTLEMIGLPPDALEKLIAGETVQCHYGQQEAE</sequence>
<proteinExistence type="inferred from homology"/>
<evidence type="ECO:0000256" key="2">
    <source>
        <dbReference type="ARBA" id="ARBA00023002"/>
    </source>
</evidence>
<dbReference type="GO" id="GO:0016491">
    <property type="term" value="F:oxidoreductase activity"/>
    <property type="evidence" value="ECO:0007669"/>
    <property type="project" value="UniProtKB-KW"/>
</dbReference>
<feature type="compositionally biased region" description="Low complexity" evidence="4">
    <location>
        <begin position="111"/>
        <end position="120"/>
    </location>
</feature>
<accession>A0A811PLV9</accession>